<dbReference type="EMBL" id="JACEIK010000718">
    <property type="protein sequence ID" value="MCD7461319.1"/>
    <property type="molecule type" value="Genomic_DNA"/>
</dbReference>
<organism evidence="2 3">
    <name type="scientific">Datura stramonium</name>
    <name type="common">Jimsonweed</name>
    <name type="synonym">Common thornapple</name>
    <dbReference type="NCBI Taxonomy" id="4076"/>
    <lineage>
        <taxon>Eukaryota</taxon>
        <taxon>Viridiplantae</taxon>
        <taxon>Streptophyta</taxon>
        <taxon>Embryophyta</taxon>
        <taxon>Tracheophyta</taxon>
        <taxon>Spermatophyta</taxon>
        <taxon>Magnoliopsida</taxon>
        <taxon>eudicotyledons</taxon>
        <taxon>Gunneridae</taxon>
        <taxon>Pentapetalae</taxon>
        <taxon>asterids</taxon>
        <taxon>lamiids</taxon>
        <taxon>Solanales</taxon>
        <taxon>Solanaceae</taxon>
        <taxon>Solanoideae</taxon>
        <taxon>Datureae</taxon>
        <taxon>Datura</taxon>
    </lineage>
</organism>
<dbReference type="PANTHER" id="PTHR45523">
    <property type="entry name" value="TETRATRICOPEPTIDE REPEAT (TPR)-CONTAINING PROTEIN-RELATED"/>
    <property type="match status" value="1"/>
</dbReference>
<evidence type="ECO:0000313" key="3">
    <source>
        <dbReference type="Proteomes" id="UP000823775"/>
    </source>
</evidence>
<keyword evidence="1" id="KW-0812">Transmembrane</keyword>
<proteinExistence type="predicted"/>
<keyword evidence="3" id="KW-1185">Reference proteome</keyword>
<dbReference type="PANTHER" id="PTHR45523:SF2">
    <property type="entry name" value="OS02G0470600 PROTEIN"/>
    <property type="match status" value="1"/>
</dbReference>
<comment type="caution">
    <text evidence="2">The sequence shown here is derived from an EMBL/GenBank/DDBJ whole genome shotgun (WGS) entry which is preliminary data.</text>
</comment>
<dbReference type="Proteomes" id="UP000823775">
    <property type="component" value="Unassembled WGS sequence"/>
</dbReference>
<evidence type="ECO:0000313" key="2">
    <source>
        <dbReference type="EMBL" id="MCD7461319.1"/>
    </source>
</evidence>
<feature type="transmembrane region" description="Helical" evidence="1">
    <location>
        <begin position="255"/>
        <end position="275"/>
    </location>
</feature>
<keyword evidence="1" id="KW-1133">Transmembrane helix</keyword>
<sequence>MRNYIAAWKGKYDPLKHRTSHCDLTLKFYGLSAPEGSLAQSVVSEQKVNALEASFIQAPPGENVDWRLSARISFQMSRFSRETYDRFVEFMKRSNAVSPTVALETATVLQKNIEKMTLAELRSNFRWYSRSKAEFLLDHMGFFFNFGHAQPSACHNSKMPRTYALLLIGVEWLLLWIRLRCLIPSHPSMRVSVQVPNFGLHFSPARYRRLMELLDILYRTMPETEQPTLKISHQNMPMVPPILLLRPDPCLEGDWLLSCFMANYVILCYLVYLFMPWTLSSPTVILDAQVWLVSKHYEIPPANIGGTFSCISISARGMDLQKVLESSNTMIIEFRDE</sequence>
<protein>
    <submittedName>
        <fullName evidence="2">Uncharacterized protein</fullName>
    </submittedName>
</protein>
<name>A0ABS8SS51_DATST</name>
<keyword evidence="1" id="KW-0472">Membrane</keyword>
<reference evidence="2 3" key="1">
    <citation type="journal article" date="2021" name="BMC Genomics">
        <title>Datura genome reveals duplications of psychoactive alkaloid biosynthetic genes and high mutation rate following tissue culture.</title>
        <authorList>
            <person name="Rajewski A."/>
            <person name="Carter-House D."/>
            <person name="Stajich J."/>
            <person name="Litt A."/>
        </authorList>
    </citation>
    <scope>NUCLEOTIDE SEQUENCE [LARGE SCALE GENOMIC DNA]</scope>
    <source>
        <strain evidence="2">AR-01</strain>
    </source>
</reference>
<gene>
    <name evidence="2" type="ORF">HAX54_045889</name>
</gene>
<evidence type="ECO:0000256" key="1">
    <source>
        <dbReference type="SAM" id="Phobius"/>
    </source>
</evidence>
<accession>A0ABS8SS51</accession>